<comment type="caution">
    <text evidence="5">The sequence shown here is derived from an EMBL/GenBank/DDBJ whole genome shotgun (WGS) entry which is preliminary data.</text>
</comment>
<evidence type="ECO:0000256" key="1">
    <source>
        <dbReference type="ARBA" id="ARBA00005290"/>
    </source>
</evidence>
<comment type="similarity">
    <text evidence="1">Belongs to the GPN-loop GTPase family.</text>
</comment>
<evidence type="ECO:0000256" key="2">
    <source>
        <dbReference type="ARBA" id="ARBA00022741"/>
    </source>
</evidence>
<dbReference type="PANTHER" id="PTHR42708">
    <property type="entry name" value="ATP/GTP-BINDING PROTEIN-RELATED"/>
    <property type="match status" value="1"/>
</dbReference>
<gene>
    <name evidence="5" type="ORF">F4561_001230</name>
</gene>
<protein>
    <recommendedName>
        <fullName evidence="7">ATP-binding protein</fullName>
    </recommendedName>
</protein>
<name>A0A7W7REL9_9ACTN</name>
<dbReference type="InterPro" id="IPR027417">
    <property type="entry name" value="P-loop_NTPase"/>
</dbReference>
<dbReference type="RefSeq" id="WP_184575584.1">
    <property type="nucleotide sequence ID" value="NZ_JACHJT010000001.1"/>
</dbReference>
<evidence type="ECO:0000256" key="3">
    <source>
        <dbReference type="ARBA" id="ARBA00022801"/>
    </source>
</evidence>
<dbReference type="CDD" id="cd00882">
    <property type="entry name" value="Ras_like_GTPase"/>
    <property type="match status" value="1"/>
</dbReference>
<proteinExistence type="inferred from homology"/>
<reference evidence="5 6" key="1">
    <citation type="submission" date="2020-08" db="EMBL/GenBank/DDBJ databases">
        <title>Sequencing the genomes of 1000 actinobacteria strains.</title>
        <authorList>
            <person name="Klenk H.-P."/>
        </authorList>
    </citation>
    <scope>NUCLEOTIDE SEQUENCE [LARGE SCALE GENOMIC DNA]</scope>
    <source>
        <strain evidence="5 6">DSM 102030</strain>
    </source>
</reference>
<dbReference type="Pfam" id="PF03029">
    <property type="entry name" value="ATP_bind_1"/>
    <property type="match status" value="1"/>
</dbReference>
<dbReference type="SUPFAM" id="SSF52540">
    <property type="entry name" value="P-loop containing nucleoside triphosphate hydrolases"/>
    <property type="match status" value="1"/>
</dbReference>
<dbReference type="GO" id="GO:0005525">
    <property type="term" value="F:GTP binding"/>
    <property type="evidence" value="ECO:0007669"/>
    <property type="project" value="UniProtKB-KW"/>
</dbReference>
<accession>A0A7W7REL9</accession>
<dbReference type="InterPro" id="IPR052705">
    <property type="entry name" value="Gliding_Motility_GTPase"/>
</dbReference>
<organism evidence="5 6">
    <name type="scientific">Lipingzhangella halophila</name>
    <dbReference type="NCBI Taxonomy" id="1783352"/>
    <lineage>
        <taxon>Bacteria</taxon>
        <taxon>Bacillati</taxon>
        <taxon>Actinomycetota</taxon>
        <taxon>Actinomycetes</taxon>
        <taxon>Streptosporangiales</taxon>
        <taxon>Nocardiopsidaceae</taxon>
        <taxon>Lipingzhangella</taxon>
    </lineage>
</organism>
<dbReference type="InterPro" id="IPR004130">
    <property type="entry name" value="Gpn"/>
</dbReference>
<dbReference type="Gene3D" id="3.40.50.300">
    <property type="entry name" value="P-loop containing nucleotide triphosphate hydrolases"/>
    <property type="match status" value="1"/>
</dbReference>
<evidence type="ECO:0000313" key="5">
    <source>
        <dbReference type="EMBL" id="MBB4930410.1"/>
    </source>
</evidence>
<keyword evidence="6" id="KW-1185">Reference proteome</keyword>
<keyword evidence="4" id="KW-0342">GTP-binding</keyword>
<dbReference type="GO" id="GO:0016787">
    <property type="term" value="F:hydrolase activity"/>
    <property type="evidence" value="ECO:0007669"/>
    <property type="project" value="UniProtKB-KW"/>
</dbReference>
<keyword evidence="3" id="KW-0378">Hydrolase</keyword>
<dbReference type="EMBL" id="JACHJT010000001">
    <property type="protein sequence ID" value="MBB4930410.1"/>
    <property type="molecule type" value="Genomic_DNA"/>
</dbReference>
<dbReference type="AlphaFoldDB" id="A0A7W7REL9"/>
<sequence>MGSNPSLSELSQSPGLAPTTTSAKIVIAGGFGTGKTTMVGAVSEIPPVNTEAVMTQASVAHDDLTATPDKTSTTVAMDFGRLSIDEDLRLYVFGTPGQSRFWFMWEDLLRGAIGAVVLADTRRLDDSFHVIDYFEKHTDLPFMVVLNRFEGVRMHPVESVREAMALSPEVPIVPCDVRSRSETAGVLAQLVRYSMTYESAPALAP</sequence>
<evidence type="ECO:0000313" key="6">
    <source>
        <dbReference type="Proteomes" id="UP000523007"/>
    </source>
</evidence>
<evidence type="ECO:0008006" key="7">
    <source>
        <dbReference type="Google" id="ProtNLM"/>
    </source>
</evidence>
<evidence type="ECO:0000256" key="4">
    <source>
        <dbReference type="ARBA" id="ARBA00023134"/>
    </source>
</evidence>
<keyword evidence="2" id="KW-0547">Nucleotide-binding</keyword>
<dbReference type="Proteomes" id="UP000523007">
    <property type="component" value="Unassembled WGS sequence"/>
</dbReference>
<dbReference type="PANTHER" id="PTHR42708:SF1">
    <property type="entry name" value="GLIDING MOTILITY PROTEIN MGLA"/>
    <property type="match status" value="1"/>
</dbReference>